<feature type="binding site" evidence="11">
    <location>
        <position position="312"/>
    </location>
    <ligand>
        <name>Ca(2+)</name>
        <dbReference type="ChEBI" id="CHEBI:29108"/>
        <label>1</label>
    </ligand>
</feature>
<evidence type="ECO:0000256" key="2">
    <source>
        <dbReference type="ARBA" id="ARBA00022670"/>
    </source>
</evidence>
<dbReference type="Pfam" id="PF01471">
    <property type="entry name" value="PG_binding_1"/>
    <property type="match status" value="1"/>
</dbReference>
<evidence type="ECO:0000313" key="15">
    <source>
        <dbReference type="Proteomes" id="UP000237347"/>
    </source>
</evidence>
<evidence type="ECO:0000256" key="7">
    <source>
        <dbReference type="ARBA" id="ARBA00023049"/>
    </source>
</evidence>
<evidence type="ECO:0000256" key="1">
    <source>
        <dbReference type="ARBA" id="ARBA00009614"/>
    </source>
</evidence>
<dbReference type="GO" id="GO:0006508">
    <property type="term" value="P:proteolysis"/>
    <property type="evidence" value="ECO:0007669"/>
    <property type="project" value="UniProtKB-KW"/>
</dbReference>
<dbReference type="InterPro" id="IPR006026">
    <property type="entry name" value="Peptidase_Metallo"/>
</dbReference>
<dbReference type="InterPro" id="IPR002477">
    <property type="entry name" value="Peptidoglycan-bd-like"/>
</dbReference>
<feature type="binding site" evidence="11">
    <location>
        <position position="282"/>
    </location>
    <ligand>
        <name>Zn(2+)</name>
        <dbReference type="ChEBI" id="CHEBI:29105"/>
        <label>1</label>
    </ligand>
</feature>
<dbReference type="SMART" id="SM00235">
    <property type="entry name" value="ZnMc"/>
    <property type="match status" value="1"/>
</dbReference>
<feature type="active site" evidence="10">
    <location>
        <position position="338"/>
    </location>
</feature>
<keyword evidence="7" id="KW-0482">Metalloprotease</keyword>
<feature type="binding site" evidence="11">
    <location>
        <position position="337"/>
    </location>
    <ligand>
        <name>Zn(2+)</name>
        <dbReference type="ChEBI" id="CHEBI:29105"/>
        <label>2</label>
        <note>catalytic</note>
    </ligand>
</feature>
<organism evidence="14 15">
    <name type="scientific">Quercus suber</name>
    <name type="common">Cork oak</name>
    <dbReference type="NCBI Taxonomy" id="58331"/>
    <lineage>
        <taxon>Eukaryota</taxon>
        <taxon>Viridiplantae</taxon>
        <taxon>Streptophyta</taxon>
        <taxon>Embryophyta</taxon>
        <taxon>Tracheophyta</taxon>
        <taxon>Spermatophyta</taxon>
        <taxon>Magnoliopsida</taxon>
        <taxon>eudicotyledons</taxon>
        <taxon>Gunneridae</taxon>
        <taxon>Pentapetalae</taxon>
        <taxon>rosids</taxon>
        <taxon>fabids</taxon>
        <taxon>Fagales</taxon>
        <taxon>Fagaceae</taxon>
        <taxon>Quercus</taxon>
    </lineage>
</organism>
<evidence type="ECO:0000256" key="6">
    <source>
        <dbReference type="ARBA" id="ARBA00022833"/>
    </source>
</evidence>
<dbReference type="PANTHER" id="PTHR10201">
    <property type="entry name" value="MATRIX METALLOPROTEINASE"/>
    <property type="match status" value="1"/>
</dbReference>
<comment type="cofactor">
    <cofactor evidence="11">
        <name>Zn(2+)</name>
        <dbReference type="ChEBI" id="CHEBI:29105"/>
    </cofactor>
    <text evidence="11">Binds 2 Zn(2+) ions per subunit.</text>
</comment>
<feature type="binding site" evidence="11">
    <location>
        <position position="312"/>
    </location>
    <ligand>
        <name>Ca(2+)</name>
        <dbReference type="ChEBI" id="CHEBI:29108"/>
        <label>3</label>
    </ligand>
</feature>
<dbReference type="InterPro" id="IPR001818">
    <property type="entry name" value="Pept_M10_metallopeptidase"/>
</dbReference>
<feature type="binding site" evidence="11">
    <location>
        <position position="309"/>
    </location>
    <ligand>
        <name>Ca(2+)</name>
        <dbReference type="ChEBI" id="CHEBI:29108"/>
        <label>3</label>
    </ligand>
</feature>
<dbReference type="AlphaFoldDB" id="A0AAW0KKZ8"/>
<comment type="similarity">
    <text evidence="1">Belongs to the peptidase M10A family. Matrix metalloproteinases (MMPs) subfamily.</text>
</comment>
<dbReference type="GO" id="GO:0031012">
    <property type="term" value="C:extracellular matrix"/>
    <property type="evidence" value="ECO:0007669"/>
    <property type="project" value="InterPro"/>
</dbReference>
<evidence type="ECO:0000256" key="5">
    <source>
        <dbReference type="ARBA" id="ARBA00022801"/>
    </source>
</evidence>
<dbReference type="PRINTS" id="PR00138">
    <property type="entry name" value="MATRIXIN"/>
</dbReference>
<dbReference type="SUPFAM" id="SSF47090">
    <property type="entry name" value="PGBD-like"/>
    <property type="match status" value="1"/>
</dbReference>
<evidence type="ECO:0000256" key="9">
    <source>
        <dbReference type="ARBA" id="ARBA00023180"/>
    </source>
</evidence>
<dbReference type="GO" id="GO:0008270">
    <property type="term" value="F:zinc ion binding"/>
    <property type="evidence" value="ECO:0007669"/>
    <property type="project" value="InterPro"/>
</dbReference>
<keyword evidence="3 11" id="KW-0479">Metal-binding</keyword>
<feature type="binding site" evidence="11">
    <location>
        <position position="307"/>
    </location>
    <ligand>
        <name>Zn(2+)</name>
        <dbReference type="ChEBI" id="CHEBI:29105"/>
        <label>1</label>
    </ligand>
</feature>
<keyword evidence="9" id="KW-0325">Glycoprotein</keyword>
<dbReference type="SUPFAM" id="SSF55486">
    <property type="entry name" value="Metalloproteases ('zincins'), catalytic domain"/>
    <property type="match status" value="1"/>
</dbReference>
<evidence type="ECO:0000256" key="12">
    <source>
        <dbReference type="PIRSR" id="PIRSR621190-5"/>
    </source>
</evidence>
<evidence type="ECO:0000256" key="10">
    <source>
        <dbReference type="PIRSR" id="PIRSR621190-1"/>
    </source>
</evidence>
<dbReference type="InterPro" id="IPR033739">
    <property type="entry name" value="M10A_MMP"/>
</dbReference>
<feature type="domain" description="Peptidase metallopeptidase" evidence="13">
    <location>
        <begin position="218"/>
        <end position="382"/>
    </location>
</feature>
<keyword evidence="4" id="KW-0732">Signal</keyword>
<dbReference type="Gene3D" id="3.40.390.10">
    <property type="entry name" value="Collagenase (Catalytic Domain)"/>
    <property type="match status" value="1"/>
</dbReference>
<feature type="binding site" evidence="11">
    <location>
        <position position="355"/>
    </location>
    <ligand>
        <name>Zn(2+)</name>
        <dbReference type="ChEBI" id="CHEBI:29105"/>
        <label>2</label>
        <note>catalytic</note>
    </ligand>
</feature>
<protein>
    <submittedName>
        <fullName evidence="14">Metalloendoproteinase 2-mmp</fullName>
    </submittedName>
</protein>
<feature type="binding site" evidence="11">
    <location>
        <position position="289"/>
    </location>
    <ligand>
        <name>Ca(2+)</name>
        <dbReference type="ChEBI" id="CHEBI:29108"/>
        <label>3</label>
    </ligand>
</feature>
<proteinExistence type="inferred from homology"/>
<comment type="cofactor">
    <cofactor evidence="11">
        <name>Ca(2+)</name>
        <dbReference type="ChEBI" id="CHEBI:29108"/>
    </cofactor>
    <text evidence="11">Can bind about 5 Ca(2+) ions per subunit.</text>
</comment>
<dbReference type="GO" id="GO:0030574">
    <property type="term" value="P:collagen catabolic process"/>
    <property type="evidence" value="ECO:0007669"/>
    <property type="project" value="TreeGrafter"/>
</dbReference>
<dbReference type="Pfam" id="PF00413">
    <property type="entry name" value="Peptidase_M10"/>
    <property type="match status" value="1"/>
</dbReference>
<dbReference type="InterPro" id="IPR021190">
    <property type="entry name" value="Pept_M10A"/>
</dbReference>
<dbReference type="FunFam" id="3.40.390.10:FF:000018">
    <property type="entry name" value="Metalloendoproteinase 1"/>
    <property type="match status" value="1"/>
</dbReference>
<feature type="binding site" evidence="11">
    <location>
        <position position="272"/>
    </location>
    <ligand>
        <name>Ca(2+)</name>
        <dbReference type="ChEBI" id="CHEBI:29108"/>
        <label>2</label>
    </ligand>
</feature>
<dbReference type="InterPro" id="IPR036365">
    <property type="entry name" value="PGBD-like_sf"/>
</dbReference>
<dbReference type="GO" id="GO:0004222">
    <property type="term" value="F:metalloendopeptidase activity"/>
    <property type="evidence" value="ECO:0007669"/>
    <property type="project" value="InterPro"/>
</dbReference>
<feature type="binding site" evidence="11">
    <location>
        <position position="297"/>
    </location>
    <ligand>
        <name>Zn(2+)</name>
        <dbReference type="ChEBI" id="CHEBI:29105"/>
        <label>1</label>
    </ligand>
</feature>
<evidence type="ECO:0000259" key="13">
    <source>
        <dbReference type="SMART" id="SM00235"/>
    </source>
</evidence>
<feature type="binding site" evidence="11">
    <location>
        <position position="290"/>
    </location>
    <ligand>
        <name>Ca(2+)</name>
        <dbReference type="ChEBI" id="CHEBI:29108"/>
        <label>3</label>
    </ligand>
</feature>
<dbReference type="Proteomes" id="UP000237347">
    <property type="component" value="Unassembled WGS sequence"/>
</dbReference>
<evidence type="ECO:0000256" key="11">
    <source>
        <dbReference type="PIRSR" id="PIRSR621190-2"/>
    </source>
</evidence>
<accession>A0AAW0KKZ8</accession>
<dbReference type="CDD" id="cd04278">
    <property type="entry name" value="ZnMc_MMP"/>
    <property type="match status" value="1"/>
</dbReference>
<keyword evidence="8" id="KW-0865">Zymogen</keyword>
<keyword evidence="2" id="KW-0645">Protease</keyword>
<keyword evidence="11" id="KW-0106">Calcium</keyword>
<dbReference type="InterPro" id="IPR024079">
    <property type="entry name" value="MetalloPept_cat_dom_sf"/>
</dbReference>
<keyword evidence="5" id="KW-0378">Hydrolase</keyword>
<keyword evidence="6 11" id="KW-0862">Zinc</keyword>
<feature type="binding site" evidence="11">
    <location>
        <position position="347"/>
    </location>
    <ligand>
        <name>Zn(2+)</name>
        <dbReference type="ChEBI" id="CHEBI:29105"/>
        <label>2</label>
        <note>catalytic</note>
    </ligand>
</feature>
<gene>
    <name evidence="14" type="primary">2MMP_2</name>
    <name evidence="14" type="ORF">CFP56_018721</name>
</gene>
<reference evidence="14 15" key="1">
    <citation type="journal article" date="2018" name="Sci. Data">
        <title>The draft genome sequence of cork oak.</title>
        <authorList>
            <person name="Ramos A.M."/>
            <person name="Usie A."/>
            <person name="Barbosa P."/>
            <person name="Barros P.M."/>
            <person name="Capote T."/>
            <person name="Chaves I."/>
            <person name="Simoes F."/>
            <person name="Abreu I."/>
            <person name="Carrasquinho I."/>
            <person name="Faro C."/>
            <person name="Guimaraes J.B."/>
            <person name="Mendonca D."/>
            <person name="Nobrega F."/>
            <person name="Rodrigues L."/>
            <person name="Saibo N.J.M."/>
            <person name="Varela M.C."/>
            <person name="Egas C."/>
            <person name="Matos J."/>
            <person name="Miguel C.M."/>
            <person name="Oliveira M.M."/>
            <person name="Ricardo C.P."/>
            <person name="Goncalves S."/>
        </authorList>
    </citation>
    <scope>NUCLEOTIDE SEQUENCE [LARGE SCALE GENOMIC DNA]</scope>
    <source>
        <strain evidence="15">cv. HL8</strain>
    </source>
</reference>
<comment type="caution">
    <text evidence="14">The sequence shown here is derived from an EMBL/GenBank/DDBJ whole genome shotgun (WGS) entry which is preliminary data.</text>
</comment>
<dbReference type="GO" id="GO:0030198">
    <property type="term" value="P:extracellular matrix organization"/>
    <property type="evidence" value="ECO:0007669"/>
    <property type="project" value="TreeGrafter"/>
</dbReference>
<feature type="binding site" evidence="11">
    <location>
        <position position="284"/>
    </location>
    <ligand>
        <name>Zn(2+)</name>
        <dbReference type="ChEBI" id="CHEBI:29105"/>
        <label>1</label>
    </ligand>
</feature>
<evidence type="ECO:0000256" key="3">
    <source>
        <dbReference type="ARBA" id="ARBA00022723"/>
    </source>
</evidence>
<feature type="binding site" description="in inhibited form" evidence="11">
    <location>
        <position position="184"/>
    </location>
    <ligand>
        <name>Zn(2+)</name>
        <dbReference type="ChEBI" id="CHEBI:29105"/>
        <label>2</label>
        <note>catalytic</note>
    </ligand>
</feature>
<dbReference type="EMBL" id="PKMF04000290">
    <property type="protein sequence ID" value="KAK7839156.1"/>
    <property type="molecule type" value="Genomic_DNA"/>
</dbReference>
<evidence type="ECO:0000256" key="4">
    <source>
        <dbReference type="ARBA" id="ARBA00022729"/>
    </source>
</evidence>
<evidence type="ECO:0000256" key="8">
    <source>
        <dbReference type="ARBA" id="ARBA00023145"/>
    </source>
</evidence>
<feature type="short sequence motif" description="Cysteine switch" evidence="12">
    <location>
        <begin position="182"/>
        <end position="210"/>
    </location>
</feature>
<sequence length="404" mass="45769">MRSTLSQQELEKWAVTAWAIWAARNKFYFQHYQTHPKVIADMACGLLEEYQSIIHVGTFTLNSFACSLCYFKNPPNHLNNFKYFVSLTLYKPKLCCRIQLKFINCNWDSFRNLSGCHAGEKVDGLSKLKKYFQYFGYIDNTSNFTEDFDESLKSALETYQKNFNLNVTGELDDFTVQQIVRPRCGVADIVNGTSTMNSGKSNTSTRFHTVAHYTLFPGEPRWPQSKRDLTYAFNPDNNLSDEVKSVFARAFDRWSTVTPLTFTMTTSAYSADIKIGFYNGDHGDGEPFDGVLGTLAHAFSPPNGRFHLDGAETWVVSGDVTKATSSSAIDLESVAVHEIGHLLGLGHSSVVESIMYPSIRRGLRRLSLLPMTLREFSTCTERTRVTTVRPRRLLVEKLVMVVRP</sequence>
<dbReference type="PANTHER" id="PTHR10201:SF272">
    <property type="entry name" value="METALLOENDOPROTEINASE 5-MMP"/>
    <property type="match status" value="1"/>
</dbReference>
<evidence type="ECO:0000313" key="14">
    <source>
        <dbReference type="EMBL" id="KAK7839156.1"/>
    </source>
</evidence>
<name>A0AAW0KKZ8_QUESU</name>
<keyword evidence="15" id="KW-1185">Reference proteome</keyword>
<feature type="binding site" evidence="11">
    <location>
        <position position="341"/>
    </location>
    <ligand>
        <name>Zn(2+)</name>
        <dbReference type="ChEBI" id="CHEBI:29105"/>
        <label>2</label>
        <note>catalytic</note>
    </ligand>
</feature>